<gene>
    <name evidence="2" type="ORF">GCM10010345_93860</name>
</gene>
<name>A0ABQ3DDA6_9ACTN</name>
<keyword evidence="3" id="KW-1185">Reference proteome</keyword>
<evidence type="ECO:0000313" key="3">
    <source>
        <dbReference type="Proteomes" id="UP000653644"/>
    </source>
</evidence>
<accession>A0ABQ3DDA6</accession>
<organism evidence="2 3">
    <name type="scientific">Streptomyces canarius</name>
    <dbReference type="NCBI Taxonomy" id="285453"/>
    <lineage>
        <taxon>Bacteria</taxon>
        <taxon>Bacillati</taxon>
        <taxon>Actinomycetota</taxon>
        <taxon>Actinomycetes</taxon>
        <taxon>Kitasatosporales</taxon>
        <taxon>Streptomycetaceae</taxon>
        <taxon>Streptomyces</taxon>
    </lineage>
</organism>
<feature type="region of interest" description="Disordered" evidence="1">
    <location>
        <begin position="1"/>
        <end position="34"/>
    </location>
</feature>
<dbReference type="Proteomes" id="UP000653644">
    <property type="component" value="Unassembled WGS sequence"/>
</dbReference>
<dbReference type="RefSeq" id="WP_229918214.1">
    <property type="nucleotide sequence ID" value="NZ_BMVN01000124.1"/>
</dbReference>
<evidence type="ECO:0000313" key="2">
    <source>
        <dbReference type="EMBL" id="GHA77462.1"/>
    </source>
</evidence>
<protein>
    <submittedName>
        <fullName evidence="2">Uncharacterized protein</fullName>
    </submittedName>
</protein>
<evidence type="ECO:0000256" key="1">
    <source>
        <dbReference type="SAM" id="MobiDB-lite"/>
    </source>
</evidence>
<proteinExistence type="predicted"/>
<comment type="caution">
    <text evidence="2">The sequence shown here is derived from an EMBL/GenBank/DDBJ whole genome shotgun (WGS) entry which is preliminary data.</text>
</comment>
<reference evidence="3" key="1">
    <citation type="journal article" date="2019" name="Int. J. Syst. Evol. Microbiol.">
        <title>The Global Catalogue of Microorganisms (GCM) 10K type strain sequencing project: providing services to taxonomists for standard genome sequencing and annotation.</title>
        <authorList>
            <consortium name="The Broad Institute Genomics Platform"/>
            <consortium name="The Broad Institute Genome Sequencing Center for Infectious Disease"/>
            <person name="Wu L."/>
            <person name="Ma J."/>
        </authorList>
    </citation>
    <scope>NUCLEOTIDE SEQUENCE [LARGE SCALE GENOMIC DNA]</scope>
    <source>
        <strain evidence="3">JCM 4733</strain>
    </source>
</reference>
<dbReference type="EMBL" id="BMVN01000124">
    <property type="protein sequence ID" value="GHA77462.1"/>
    <property type="molecule type" value="Genomic_DNA"/>
</dbReference>
<sequence length="104" mass="11256">MTGVAREPRTSSPQARSTVLPALGPPSVEDSKEGRVRTVLSGRSLIALLIELWNTRSTATPLEGDWAMAMTSYNRIAAELADVARQRETTRIVLNDGLPHEAGD</sequence>